<keyword evidence="2" id="KW-1185">Reference proteome</keyword>
<organism evidence="1 2">
    <name type="scientific">Bacillus coahuilensis p1.1.43</name>
    <dbReference type="NCBI Taxonomy" id="1150625"/>
    <lineage>
        <taxon>Bacteria</taxon>
        <taxon>Bacillati</taxon>
        <taxon>Bacillota</taxon>
        <taxon>Bacilli</taxon>
        <taxon>Bacillales</taxon>
        <taxon>Bacillaceae</taxon>
        <taxon>Bacillus</taxon>
    </lineage>
</organism>
<proteinExistence type="predicted"/>
<dbReference type="PATRIC" id="fig|1150625.3.peg.1508"/>
<comment type="caution">
    <text evidence="1">The sequence shown here is derived from an EMBL/GenBank/DDBJ whole genome shotgun (WGS) entry which is preliminary data.</text>
</comment>
<evidence type="ECO:0000313" key="1">
    <source>
        <dbReference type="EMBL" id="KUP06857.1"/>
    </source>
</evidence>
<gene>
    <name evidence="1" type="ORF">Q75_07190</name>
</gene>
<name>A0A147K9B3_9BACI</name>
<dbReference type="STRING" id="1150625.Q75_07190"/>
<accession>A0A147K9B3</accession>
<dbReference type="SUPFAM" id="SSF49764">
    <property type="entry name" value="HSP20-like chaperones"/>
    <property type="match status" value="1"/>
</dbReference>
<dbReference type="InterPro" id="IPR008978">
    <property type="entry name" value="HSP20-like_chaperone"/>
</dbReference>
<reference evidence="1 2" key="1">
    <citation type="journal article" date="2016" name="Front. Microbiol.">
        <title>Microevolution Analysis of Bacillus coahuilensis Unveils Differences in Phosphorus Acquisition Strategies and Their Regulation.</title>
        <authorList>
            <person name="Gomez-Lunar Z."/>
            <person name="Hernandez-Gonzalez I."/>
            <person name="Rodriguez-Torres M.D."/>
            <person name="Souza V."/>
            <person name="Olmedo-Alvarez G."/>
        </authorList>
    </citation>
    <scope>NUCLEOTIDE SEQUENCE [LARGE SCALE GENOMIC DNA]</scope>
    <source>
        <strain evidence="2">p1.1.43</strain>
    </source>
</reference>
<dbReference type="OrthoDB" id="2905328at2"/>
<protein>
    <submittedName>
        <fullName evidence="1">Uncharacterized protein</fullName>
    </submittedName>
</protein>
<dbReference type="Proteomes" id="UP000074108">
    <property type="component" value="Unassembled WGS sequence"/>
</dbReference>
<dbReference type="CDD" id="cd06464">
    <property type="entry name" value="ACD_sHsps-like"/>
    <property type="match status" value="1"/>
</dbReference>
<evidence type="ECO:0000313" key="2">
    <source>
        <dbReference type="Proteomes" id="UP000074108"/>
    </source>
</evidence>
<dbReference type="AlphaFoldDB" id="A0A147K9B3"/>
<sequence length="148" mass="17172">MEDWNQQHPFSKGLHSFFKGMNPLGMQKYMEEMMANTIPKNFTPYQQGGTEERNKENENIEVLETHDFIFVRVHITTSNEADQTIVKVFYTPSLAMIRNYPKEGEELKINLPSTVRRKGGKASYKNGVLELRMIKDSDVQLTEIDVQL</sequence>
<dbReference type="EMBL" id="LDYG01000026">
    <property type="protein sequence ID" value="KUP06857.1"/>
    <property type="molecule type" value="Genomic_DNA"/>
</dbReference>
<dbReference type="RefSeq" id="WP_059350901.1">
    <property type="nucleotide sequence ID" value="NZ_LDYG01000026.1"/>
</dbReference>